<protein>
    <submittedName>
        <fullName evidence="1">Uncharacterized protein</fullName>
    </submittedName>
</protein>
<sequence>MNERYERREALGITQVEAANRASVSLATWRRWEADPESVGVKSRNACNSVLDKGPVKSEDSAWTIPFVENWAEPFSLTPRQAAAISVVLNGWSDLDIKEWLAGHIQGPLHEQAPFCYWDLRVMMRVNDNRAWAALVAERCEQLSDELEKGRRPWLDRGPFINELLIGTSIQEAKESLDDLPELFEDIPARKLSDQDDDEEAGAWTDEDWDLVESELLERGCWEQWEFFLYRDHPLTPHALETIHPYTWFDIRPFSAHETL</sequence>
<comment type="caution">
    <text evidence="1">The sequence shown here is derived from an EMBL/GenBank/DDBJ whole genome shotgun (WGS) entry which is preliminary data.</text>
</comment>
<dbReference type="OrthoDB" id="5100003at2"/>
<dbReference type="InterPro" id="IPR010982">
    <property type="entry name" value="Lambda_DNA-bd_dom_sf"/>
</dbReference>
<dbReference type="CDD" id="cd00093">
    <property type="entry name" value="HTH_XRE"/>
    <property type="match status" value="1"/>
</dbReference>
<dbReference type="Gene3D" id="1.10.260.40">
    <property type="entry name" value="lambda repressor-like DNA-binding domains"/>
    <property type="match status" value="1"/>
</dbReference>
<accession>A0A177ITH1</accession>
<dbReference type="InterPro" id="IPR001387">
    <property type="entry name" value="Cro/C1-type_HTH"/>
</dbReference>
<name>A0A177ITH1_9CORY</name>
<evidence type="ECO:0000313" key="2">
    <source>
        <dbReference type="Proteomes" id="UP000076947"/>
    </source>
</evidence>
<dbReference type="AlphaFoldDB" id="A0A177ITH1"/>
<dbReference type="Proteomes" id="UP000076947">
    <property type="component" value="Unassembled WGS sequence"/>
</dbReference>
<gene>
    <name evidence="1" type="ORF">AYJ05_12415</name>
</gene>
<organism evidence="1 2">
    <name type="scientific">Corynebacterium stationis</name>
    <dbReference type="NCBI Taxonomy" id="1705"/>
    <lineage>
        <taxon>Bacteria</taxon>
        <taxon>Bacillati</taxon>
        <taxon>Actinomycetota</taxon>
        <taxon>Actinomycetes</taxon>
        <taxon>Mycobacteriales</taxon>
        <taxon>Corynebacteriaceae</taxon>
        <taxon>Corynebacterium</taxon>
    </lineage>
</organism>
<dbReference type="RefSeq" id="WP_156489142.1">
    <property type="nucleotide sequence ID" value="NZ_LSTQ01000002.1"/>
</dbReference>
<dbReference type="EMBL" id="LSTQ01000002">
    <property type="protein sequence ID" value="OAH32168.1"/>
    <property type="molecule type" value="Genomic_DNA"/>
</dbReference>
<reference evidence="2" key="1">
    <citation type="submission" date="2016-02" db="EMBL/GenBank/DDBJ databases">
        <authorList>
            <person name="Kaur G."/>
            <person name="Nair G.R."/>
            <person name="Mayilraj S."/>
        </authorList>
    </citation>
    <scope>NUCLEOTIDE SEQUENCE [LARGE SCALE GENOMIC DNA]</scope>
    <source>
        <strain evidence="2">GA-15</strain>
    </source>
</reference>
<evidence type="ECO:0000313" key="1">
    <source>
        <dbReference type="EMBL" id="OAH32168.1"/>
    </source>
</evidence>
<keyword evidence="2" id="KW-1185">Reference proteome</keyword>
<proteinExistence type="predicted"/>
<dbReference type="GO" id="GO:0003677">
    <property type="term" value="F:DNA binding"/>
    <property type="evidence" value="ECO:0007669"/>
    <property type="project" value="InterPro"/>
</dbReference>